<comment type="caution">
    <text evidence="2">The sequence shown here is derived from an EMBL/GenBank/DDBJ whole genome shotgun (WGS) entry which is preliminary data.</text>
</comment>
<sequence length="91" mass="10455">MELTSPEGGFRSNRSYPSLKHISLSPTTSRFPSDDDDPQDYHSGRDDSSEDLYYQKAANSRFIQGFTHNRVFINDPRHFVIRHVAQQVLGI</sequence>
<protein>
    <submittedName>
        <fullName evidence="2">Uncharacterized protein</fullName>
    </submittedName>
</protein>
<feature type="region of interest" description="Disordered" evidence="1">
    <location>
        <begin position="1"/>
        <end position="50"/>
    </location>
</feature>
<dbReference type="Proteomes" id="UP000266188">
    <property type="component" value="Unassembled WGS sequence"/>
</dbReference>
<dbReference type="AlphaFoldDB" id="A0A3A2ZAC1"/>
<organism evidence="2 3">
    <name type="scientific">Aspergillus sclerotialis</name>
    <dbReference type="NCBI Taxonomy" id="2070753"/>
    <lineage>
        <taxon>Eukaryota</taxon>
        <taxon>Fungi</taxon>
        <taxon>Dikarya</taxon>
        <taxon>Ascomycota</taxon>
        <taxon>Pezizomycotina</taxon>
        <taxon>Eurotiomycetes</taxon>
        <taxon>Eurotiomycetidae</taxon>
        <taxon>Eurotiales</taxon>
        <taxon>Aspergillaceae</taxon>
        <taxon>Aspergillus</taxon>
        <taxon>Aspergillus subgen. Polypaecilum</taxon>
    </lineage>
</organism>
<evidence type="ECO:0000256" key="1">
    <source>
        <dbReference type="SAM" id="MobiDB-lite"/>
    </source>
</evidence>
<dbReference type="InterPro" id="IPR025040">
    <property type="entry name" value="DUF3984"/>
</dbReference>
<gene>
    <name evidence="2" type="ORF">PHISCL_07583</name>
</gene>
<reference evidence="3" key="1">
    <citation type="submission" date="2017-02" db="EMBL/GenBank/DDBJ databases">
        <authorList>
            <person name="Tafer H."/>
            <person name="Lopandic K."/>
        </authorList>
    </citation>
    <scope>NUCLEOTIDE SEQUENCE [LARGE SCALE GENOMIC DNA]</scope>
    <source>
        <strain evidence="3">CBS 366.77</strain>
    </source>
</reference>
<dbReference type="Pfam" id="PF13136">
    <property type="entry name" value="DUF3984"/>
    <property type="match status" value="1"/>
</dbReference>
<accession>A0A3A2ZAC1</accession>
<evidence type="ECO:0000313" key="2">
    <source>
        <dbReference type="EMBL" id="RJE20088.1"/>
    </source>
</evidence>
<dbReference type="EMBL" id="MVGC01000340">
    <property type="protein sequence ID" value="RJE20088.1"/>
    <property type="molecule type" value="Genomic_DNA"/>
</dbReference>
<name>A0A3A2ZAC1_9EURO</name>
<proteinExistence type="predicted"/>
<evidence type="ECO:0000313" key="3">
    <source>
        <dbReference type="Proteomes" id="UP000266188"/>
    </source>
</evidence>
<keyword evidence="3" id="KW-1185">Reference proteome</keyword>
<dbReference type="OrthoDB" id="5428495at2759"/>